<organism evidence="1 2">
    <name type="scientific">Candidatus Lokiarchaeum ossiferum</name>
    <dbReference type="NCBI Taxonomy" id="2951803"/>
    <lineage>
        <taxon>Archaea</taxon>
        <taxon>Promethearchaeati</taxon>
        <taxon>Promethearchaeota</taxon>
        <taxon>Promethearchaeia</taxon>
        <taxon>Promethearchaeales</taxon>
        <taxon>Promethearchaeaceae</taxon>
        <taxon>Candidatus Lokiarchaeum</taxon>
    </lineage>
</organism>
<accession>A0ABY6HPB5</accession>
<dbReference type="Gene3D" id="1.25.10.10">
    <property type="entry name" value="Leucine-rich Repeat Variant"/>
    <property type="match status" value="1"/>
</dbReference>
<dbReference type="EMBL" id="CP104013">
    <property type="protein sequence ID" value="UYP45168.1"/>
    <property type="molecule type" value="Genomic_DNA"/>
</dbReference>
<name>A0ABY6HPB5_9ARCH</name>
<gene>
    <name evidence="1" type="ORF">NEF87_001453</name>
</gene>
<dbReference type="SUPFAM" id="SSF48371">
    <property type="entry name" value="ARM repeat"/>
    <property type="match status" value="1"/>
</dbReference>
<sequence length="395" mass="46517">MHLEEFKLYHNICIDIKNSKTFKKTNFDQLKQSLNFLFQTADLLFLLGFPSRELKKKVLFLIERDLGRKIPLNFLSNINKFLSSNEQTKFFEFSLFYLISTDFKLYSTLKKEIHRYFGLFKPFLIELLVHENDALAINAGRILNEIEPHVYESDKILEILPKLPRFQKEKLFQILKSRLKIPDLAWHLKEDAIIKLGSLDSISSLEVLESYIEDPDIEIRKILSISLGFIHSEKSVHLLYQLLLDEFKEIHYLATESLAKIMPGLYSNSIPQEILLSLEPLTLLKIMPNRPFDSFIRRIWDKNHFNSIIIEKYYQISDIEIIKCYQKLTLQGSDQTQIDSIKLIVLSRIPQILVEIENLIHSESNEDQKATLRKIFTDIQYLTKIERKNDLPILL</sequence>
<proteinExistence type="predicted"/>
<dbReference type="InterPro" id="IPR016024">
    <property type="entry name" value="ARM-type_fold"/>
</dbReference>
<keyword evidence="2" id="KW-1185">Reference proteome</keyword>
<protein>
    <recommendedName>
        <fullName evidence="3">HEAT repeat domain-containing protein</fullName>
    </recommendedName>
</protein>
<evidence type="ECO:0008006" key="3">
    <source>
        <dbReference type="Google" id="ProtNLM"/>
    </source>
</evidence>
<reference evidence="1" key="1">
    <citation type="submission" date="2022-09" db="EMBL/GenBank/DDBJ databases">
        <title>Actin cytoskeleton and complex cell architecture in an #Asgard archaeon.</title>
        <authorList>
            <person name="Ponce Toledo R.I."/>
            <person name="Schleper C."/>
            <person name="Rodrigues Oliveira T."/>
            <person name="Wollweber F."/>
            <person name="Xu J."/>
            <person name="Rittmann S."/>
            <person name="Klingl A."/>
            <person name="Pilhofer M."/>
        </authorList>
    </citation>
    <scope>NUCLEOTIDE SEQUENCE</scope>
    <source>
        <strain evidence="1">B-35</strain>
    </source>
</reference>
<evidence type="ECO:0000313" key="1">
    <source>
        <dbReference type="EMBL" id="UYP45168.1"/>
    </source>
</evidence>
<dbReference type="Proteomes" id="UP001208689">
    <property type="component" value="Chromosome"/>
</dbReference>
<evidence type="ECO:0000313" key="2">
    <source>
        <dbReference type="Proteomes" id="UP001208689"/>
    </source>
</evidence>
<dbReference type="InterPro" id="IPR011989">
    <property type="entry name" value="ARM-like"/>
</dbReference>